<dbReference type="AlphaFoldDB" id="A0A4Y2I3R4"/>
<evidence type="ECO:0000313" key="4">
    <source>
        <dbReference type="Proteomes" id="UP000499080"/>
    </source>
</evidence>
<dbReference type="OrthoDB" id="6466431at2759"/>
<keyword evidence="2" id="KW-0560">Oxidoreductase</keyword>
<dbReference type="Pfam" id="PF00067">
    <property type="entry name" value="p450"/>
    <property type="match status" value="1"/>
</dbReference>
<evidence type="ECO:0000256" key="2">
    <source>
        <dbReference type="ARBA" id="ARBA00023033"/>
    </source>
</evidence>
<proteinExistence type="inferred from homology"/>
<dbReference type="GO" id="GO:0005506">
    <property type="term" value="F:iron ion binding"/>
    <property type="evidence" value="ECO:0007669"/>
    <property type="project" value="InterPro"/>
</dbReference>
<dbReference type="InterPro" id="IPR036396">
    <property type="entry name" value="Cyt_P450_sf"/>
</dbReference>
<comment type="similarity">
    <text evidence="1">Belongs to the cytochrome P450 family.</text>
</comment>
<keyword evidence="2" id="KW-0503">Monooxygenase</keyword>
<accession>A0A4Y2I3R4</accession>
<organism evidence="3 4">
    <name type="scientific">Araneus ventricosus</name>
    <name type="common">Orbweaver spider</name>
    <name type="synonym">Epeira ventricosa</name>
    <dbReference type="NCBI Taxonomy" id="182803"/>
    <lineage>
        <taxon>Eukaryota</taxon>
        <taxon>Metazoa</taxon>
        <taxon>Ecdysozoa</taxon>
        <taxon>Arthropoda</taxon>
        <taxon>Chelicerata</taxon>
        <taxon>Arachnida</taxon>
        <taxon>Araneae</taxon>
        <taxon>Araneomorphae</taxon>
        <taxon>Entelegynae</taxon>
        <taxon>Araneoidea</taxon>
        <taxon>Araneidae</taxon>
        <taxon>Araneus</taxon>
    </lineage>
</organism>
<dbReference type="GO" id="GO:0020037">
    <property type="term" value="F:heme binding"/>
    <property type="evidence" value="ECO:0007669"/>
    <property type="project" value="InterPro"/>
</dbReference>
<dbReference type="GO" id="GO:0016705">
    <property type="term" value="F:oxidoreductase activity, acting on paired donors, with incorporation or reduction of molecular oxygen"/>
    <property type="evidence" value="ECO:0007669"/>
    <property type="project" value="InterPro"/>
</dbReference>
<evidence type="ECO:0000256" key="1">
    <source>
        <dbReference type="ARBA" id="ARBA00010617"/>
    </source>
</evidence>
<dbReference type="GO" id="GO:0004497">
    <property type="term" value="F:monooxygenase activity"/>
    <property type="evidence" value="ECO:0007669"/>
    <property type="project" value="UniProtKB-KW"/>
</dbReference>
<comment type="caution">
    <text evidence="3">The sequence shown here is derived from an EMBL/GenBank/DDBJ whole genome shotgun (WGS) entry which is preliminary data.</text>
</comment>
<evidence type="ECO:0000313" key="3">
    <source>
        <dbReference type="EMBL" id="GBM72411.1"/>
    </source>
</evidence>
<reference evidence="3 4" key="1">
    <citation type="journal article" date="2019" name="Sci. Rep.">
        <title>Orb-weaving spider Araneus ventricosus genome elucidates the spidroin gene catalogue.</title>
        <authorList>
            <person name="Kono N."/>
            <person name="Nakamura H."/>
            <person name="Ohtoshi R."/>
            <person name="Moran D.A.P."/>
            <person name="Shinohara A."/>
            <person name="Yoshida Y."/>
            <person name="Fujiwara M."/>
            <person name="Mori M."/>
            <person name="Tomita M."/>
            <person name="Arakawa K."/>
        </authorList>
    </citation>
    <scope>NUCLEOTIDE SEQUENCE [LARGE SCALE GENOMIC DNA]</scope>
</reference>
<gene>
    <name evidence="3" type="ORF">AVEN_73637_1</name>
</gene>
<dbReference type="InterPro" id="IPR001128">
    <property type="entry name" value="Cyt_P450"/>
</dbReference>
<keyword evidence="4" id="KW-1185">Reference proteome</keyword>
<protein>
    <submittedName>
        <fullName evidence="3">Uncharacterized protein</fullName>
    </submittedName>
</protein>
<sequence length="150" mass="17326">MTELYGVIRIFNLFVRIHFCFVNIYVSKCLKILHFGNVGVGFLNGEPWKELRKFFVQVLKERGIITVKDSLSGSMYEAINSTVDLLNEKKEEPVNIIEIVTTKCNSILRRMLFGDNGMSEEQMREIIEVYEAVMQVMMPKNLTLTGDIPR</sequence>
<dbReference type="SUPFAM" id="SSF48264">
    <property type="entry name" value="Cytochrome P450"/>
    <property type="match status" value="1"/>
</dbReference>
<dbReference type="Gene3D" id="1.10.630.10">
    <property type="entry name" value="Cytochrome P450"/>
    <property type="match status" value="1"/>
</dbReference>
<name>A0A4Y2I3R4_ARAVE</name>
<dbReference type="EMBL" id="BGPR01184330">
    <property type="protein sequence ID" value="GBM72411.1"/>
    <property type="molecule type" value="Genomic_DNA"/>
</dbReference>
<dbReference type="Proteomes" id="UP000499080">
    <property type="component" value="Unassembled WGS sequence"/>
</dbReference>